<feature type="domain" description="Cholesterol oxidase substrate-binding" evidence="3">
    <location>
        <begin position="127"/>
        <end position="439"/>
    </location>
</feature>
<keyword evidence="1" id="KW-0285">Flavoprotein</keyword>
<dbReference type="Gene3D" id="3.40.462.10">
    <property type="entry name" value="FAD-linked oxidases, C-terminal domain"/>
    <property type="match status" value="1"/>
</dbReference>
<dbReference type="EMBL" id="BJMD01000032">
    <property type="protein sequence ID" value="GEB21013.1"/>
    <property type="molecule type" value="Genomic_DNA"/>
</dbReference>
<evidence type="ECO:0000259" key="3">
    <source>
        <dbReference type="Pfam" id="PF09129"/>
    </source>
</evidence>
<dbReference type="GO" id="GO:0050660">
    <property type="term" value="F:flavin adenine dinucleotide binding"/>
    <property type="evidence" value="ECO:0007669"/>
    <property type="project" value="InterPro"/>
</dbReference>
<dbReference type="InterPro" id="IPR015213">
    <property type="entry name" value="Cholesterol_OX_subst-bd"/>
</dbReference>
<dbReference type="SUPFAM" id="SSF56176">
    <property type="entry name" value="FAD-binding/transporter-associated domain-like"/>
    <property type="match status" value="1"/>
</dbReference>
<dbReference type="GO" id="GO:0016899">
    <property type="term" value="F:oxidoreductase activity, acting on the CH-OH group of donors, oxygen as acceptor"/>
    <property type="evidence" value="ECO:0007669"/>
    <property type="project" value="InterPro"/>
</dbReference>
<dbReference type="InterPro" id="IPR016164">
    <property type="entry name" value="FAD-linked_Oxase-like_C"/>
</dbReference>
<gene>
    <name evidence="4" type="ORF">AAU01_37680</name>
</gene>
<dbReference type="Gene3D" id="3.30.465.10">
    <property type="match status" value="1"/>
</dbReference>
<keyword evidence="2" id="KW-0274">FAD</keyword>
<dbReference type="PANTHER" id="PTHR43762">
    <property type="entry name" value="L-GULONOLACTONE OXIDASE"/>
    <property type="match status" value="1"/>
</dbReference>
<evidence type="ECO:0000313" key="5">
    <source>
        <dbReference type="Proteomes" id="UP000317715"/>
    </source>
</evidence>
<dbReference type="Pfam" id="PF09129">
    <property type="entry name" value="Chol_subst-bind"/>
    <property type="match status" value="1"/>
</dbReference>
<name>A0A4Y3NIG0_PAEAU</name>
<keyword evidence="5" id="KW-1185">Reference proteome</keyword>
<dbReference type="InterPro" id="IPR016169">
    <property type="entry name" value="FAD-bd_PCMH_sub2"/>
</dbReference>
<dbReference type="PANTHER" id="PTHR43762:SF5">
    <property type="entry name" value="FAD-BINDING PCMH-TYPE DOMAIN-CONTAINING PROTEIN"/>
    <property type="match status" value="1"/>
</dbReference>
<dbReference type="SUPFAM" id="SSF55103">
    <property type="entry name" value="FAD-linked oxidases, C-terminal domain"/>
    <property type="match status" value="1"/>
</dbReference>
<evidence type="ECO:0000256" key="1">
    <source>
        <dbReference type="ARBA" id="ARBA00022630"/>
    </source>
</evidence>
<organism evidence="4 5">
    <name type="scientific">Paenarthrobacter aurescens</name>
    <name type="common">Arthrobacter aurescens</name>
    <dbReference type="NCBI Taxonomy" id="43663"/>
    <lineage>
        <taxon>Bacteria</taxon>
        <taxon>Bacillati</taxon>
        <taxon>Actinomycetota</taxon>
        <taxon>Actinomycetes</taxon>
        <taxon>Micrococcales</taxon>
        <taxon>Micrococcaceae</taxon>
        <taxon>Paenarthrobacter</taxon>
    </lineage>
</organism>
<evidence type="ECO:0000313" key="4">
    <source>
        <dbReference type="EMBL" id="GEB21013.1"/>
    </source>
</evidence>
<dbReference type="Gene3D" id="1.10.45.10">
    <property type="entry name" value="Vanillyl-alcohol Oxidase, Chain A, domain 4"/>
    <property type="match status" value="1"/>
</dbReference>
<comment type="caution">
    <text evidence="4">The sequence shown here is derived from an EMBL/GenBank/DDBJ whole genome shotgun (WGS) entry which is preliminary data.</text>
</comment>
<dbReference type="AlphaFoldDB" id="A0A4Y3NIG0"/>
<proteinExistence type="predicted"/>
<protein>
    <recommendedName>
        <fullName evidence="3">Cholesterol oxidase substrate-binding domain-containing protein</fullName>
    </recommendedName>
</protein>
<accession>A0A4Y3NIG0</accession>
<dbReference type="Proteomes" id="UP000317715">
    <property type="component" value="Unassembled WGS sequence"/>
</dbReference>
<dbReference type="InterPro" id="IPR010031">
    <property type="entry name" value="FAD_lactone_oxidase-like"/>
</dbReference>
<dbReference type="InterPro" id="IPR016170">
    <property type="entry name" value="Cytok_DH_C_sf"/>
</dbReference>
<reference evidence="4 5" key="1">
    <citation type="submission" date="2019-06" db="EMBL/GenBank/DDBJ databases">
        <title>Whole genome shotgun sequence of Paenarthrobacter aurescens NBRC 12136.</title>
        <authorList>
            <person name="Hosoyama A."/>
            <person name="Uohara A."/>
            <person name="Ohji S."/>
            <person name="Ichikawa N."/>
        </authorList>
    </citation>
    <scope>NUCLEOTIDE SEQUENCE [LARGE SCALE GENOMIC DNA]</scope>
    <source>
        <strain evidence="4 5">NBRC 12136</strain>
    </source>
</reference>
<dbReference type="InterPro" id="IPR016171">
    <property type="entry name" value="Vanillyl_alc_oxidase_C-sub2"/>
</dbReference>
<sequence length="443" mass="48835">MSIEGTDKLRVQAGAEMQTVLAFLARIDRCFIGAPAPGNISVGGALAINGHGTNLPGPGEDVPENSTYGTLSNTVIELTAVVWDEVGQAYALRTYERTDADISALLVSLGRTFITEVVMQTVANYYIRCRNSTSIHRKELFAPPSSADGRTLSSLLDRHGRVGIIWFAMTDYPWIQTWDVTPNRPLLSRQTWGPYNYPFADNLPDSAASLVSQITRGAWHLTPAATGAQLAAVVAGLTAFGARDMWGEAKNFIHFVKPTTLRVSAGSHVVITRRDMVQQVVHDFTEHYLKLIEDHRREGDYPANNTCEIRVTGLDYPEDTGIPGARTATLSGAAPVPGRPDLDTAVWLDVLNLPGTPKSDEFFMGLESWFINLPVEIGVARPEWAKRFATSAAGPWTEVDHLERWIPQQVAGWSEAMATLDRLDARGVFRAEIHDRLMPRTRR</sequence>
<dbReference type="InterPro" id="IPR036318">
    <property type="entry name" value="FAD-bd_PCMH-like_sf"/>
</dbReference>
<evidence type="ECO:0000256" key="2">
    <source>
        <dbReference type="ARBA" id="ARBA00022827"/>
    </source>
</evidence>